<dbReference type="OrthoDB" id="2014201at2759"/>
<dbReference type="InterPro" id="IPR029044">
    <property type="entry name" value="Nucleotide-diphossugar_trans"/>
</dbReference>
<keyword evidence="3" id="KW-1185">Reference proteome</keyword>
<protein>
    <submittedName>
        <fullName evidence="2">Glycosyltransferase family 8 protein</fullName>
    </submittedName>
</protein>
<evidence type="ECO:0000313" key="3">
    <source>
        <dbReference type="Proteomes" id="UP000800041"/>
    </source>
</evidence>
<dbReference type="SUPFAM" id="SSF53448">
    <property type="entry name" value="Nucleotide-diphospho-sugar transferases"/>
    <property type="match status" value="1"/>
</dbReference>
<dbReference type="GO" id="GO:0016740">
    <property type="term" value="F:transferase activity"/>
    <property type="evidence" value="ECO:0007669"/>
    <property type="project" value="UniProtKB-KW"/>
</dbReference>
<dbReference type="EMBL" id="ML977143">
    <property type="protein sequence ID" value="KAF1989925.1"/>
    <property type="molecule type" value="Genomic_DNA"/>
</dbReference>
<name>A0A6G1H9T6_9PEZI</name>
<feature type="region of interest" description="Disordered" evidence="1">
    <location>
        <begin position="41"/>
        <end position="80"/>
    </location>
</feature>
<organism evidence="2 3">
    <name type="scientific">Aulographum hederae CBS 113979</name>
    <dbReference type="NCBI Taxonomy" id="1176131"/>
    <lineage>
        <taxon>Eukaryota</taxon>
        <taxon>Fungi</taxon>
        <taxon>Dikarya</taxon>
        <taxon>Ascomycota</taxon>
        <taxon>Pezizomycotina</taxon>
        <taxon>Dothideomycetes</taxon>
        <taxon>Pleosporomycetidae</taxon>
        <taxon>Aulographales</taxon>
        <taxon>Aulographaceae</taxon>
    </lineage>
</organism>
<reference evidence="2" key="1">
    <citation type="journal article" date="2020" name="Stud. Mycol.">
        <title>101 Dothideomycetes genomes: a test case for predicting lifestyles and emergence of pathogens.</title>
        <authorList>
            <person name="Haridas S."/>
            <person name="Albert R."/>
            <person name="Binder M."/>
            <person name="Bloem J."/>
            <person name="Labutti K."/>
            <person name="Salamov A."/>
            <person name="Andreopoulos B."/>
            <person name="Baker S."/>
            <person name="Barry K."/>
            <person name="Bills G."/>
            <person name="Bluhm B."/>
            <person name="Cannon C."/>
            <person name="Castanera R."/>
            <person name="Culley D."/>
            <person name="Daum C."/>
            <person name="Ezra D."/>
            <person name="Gonzalez J."/>
            <person name="Henrissat B."/>
            <person name="Kuo A."/>
            <person name="Liang C."/>
            <person name="Lipzen A."/>
            <person name="Lutzoni F."/>
            <person name="Magnuson J."/>
            <person name="Mondo S."/>
            <person name="Nolan M."/>
            <person name="Ohm R."/>
            <person name="Pangilinan J."/>
            <person name="Park H.-J."/>
            <person name="Ramirez L."/>
            <person name="Alfaro M."/>
            <person name="Sun H."/>
            <person name="Tritt A."/>
            <person name="Yoshinaga Y."/>
            <person name="Zwiers L.-H."/>
            <person name="Turgeon B."/>
            <person name="Goodwin S."/>
            <person name="Spatafora J."/>
            <person name="Crous P."/>
            <person name="Grigoriev I."/>
        </authorList>
    </citation>
    <scope>NUCLEOTIDE SEQUENCE</scope>
    <source>
        <strain evidence="2">CBS 113979</strain>
    </source>
</reference>
<evidence type="ECO:0000313" key="2">
    <source>
        <dbReference type="EMBL" id="KAF1989925.1"/>
    </source>
</evidence>
<dbReference type="AlphaFoldDB" id="A0A6G1H9T6"/>
<feature type="compositionally biased region" description="Low complexity" evidence="1">
    <location>
        <begin position="41"/>
        <end position="51"/>
    </location>
</feature>
<proteinExistence type="predicted"/>
<dbReference type="Gene3D" id="3.90.550.10">
    <property type="entry name" value="Spore Coat Polysaccharide Biosynthesis Protein SpsA, Chain A"/>
    <property type="match status" value="1"/>
</dbReference>
<accession>A0A6G1H9T6</accession>
<dbReference type="Proteomes" id="UP000800041">
    <property type="component" value="Unassembled WGS sequence"/>
</dbReference>
<gene>
    <name evidence="2" type="ORF">K402DRAFT_390258</name>
</gene>
<keyword evidence="2" id="KW-0808">Transferase</keyword>
<dbReference type="InterPro" id="IPR050587">
    <property type="entry name" value="GNT1/Glycosyltrans_8"/>
</dbReference>
<evidence type="ECO:0000256" key="1">
    <source>
        <dbReference type="SAM" id="MobiDB-lite"/>
    </source>
</evidence>
<sequence length="387" mass="43617">MRPKFISVAATAAAIVLICSLIFFLPATSSLRSASWTPFPSNSWTTNSTTTEKPDASKTKPTEKPKPSATAIQKDPHEEATLEGGKVVPAAEKRAYATFLSTRLNGPQDDDPYFTAARVLAYQLLNQPSTRCNESIPFIVLVPPHVAKSKREVLKASGATIVPVSLLTPKTDWAHPGSERFQDQFTKLRLFELEEYDRIMYLDSDMLITKPLDGIWNEPAATKIYKSNKTLASSDESALPDSYMITGVGETFGVDHTDLQESPDMLNGGFFMLRPDKALFKHYVSILNIPNRFESGLMEQSLLNYAHRADGPMPFSHFPTKKWNVNWPTVLDYDEHVPTLHDKFWEGTEGGGDWRSRELVDLWWRVRGRMEGWWNVVHDPANRENQA</sequence>
<dbReference type="PANTHER" id="PTHR11183">
    <property type="entry name" value="GLYCOGENIN SUBFAMILY MEMBER"/>
    <property type="match status" value="1"/>
</dbReference>
<feature type="compositionally biased region" description="Basic and acidic residues" evidence="1">
    <location>
        <begin position="52"/>
        <end position="66"/>
    </location>
</feature>